<evidence type="ECO:0000256" key="5">
    <source>
        <dbReference type="ARBA" id="ARBA00022989"/>
    </source>
</evidence>
<evidence type="ECO:0000256" key="2">
    <source>
        <dbReference type="ARBA" id="ARBA00022475"/>
    </source>
</evidence>
<evidence type="ECO:0000256" key="1">
    <source>
        <dbReference type="ARBA" id="ARBA00004651"/>
    </source>
</evidence>
<keyword evidence="4 9" id="KW-0812">Transmembrane</keyword>
<dbReference type="CDD" id="cd12913">
    <property type="entry name" value="PDC1_MCP_like"/>
    <property type="match status" value="1"/>
</dbReference>
<evidence type="ECO:0000313" key="11">
    <source>
        <dbReference type="EMBL" id="QCD45719.1"/>
    </source>
</evidence>
<dbReference type="Gene3D" id="6.10.340.10">
    <property type="match status" value="1"/>
</dbReference>
<dbReference type="Pfam" id="PF00015">
    <property type="entry name" value="MCPsignal"/>
    <property type="match status" value="1"/>
</dbReference>
<proteinExistence type="predicted"/>
<dbReference type="Gene3D" id="1.10.287.950">
    <property type="entry name" value="Methyl-accepting chemotaxis protein"/>
    <property type="match status" value="1"/>
</dbReference>
<dbReference type="PROSITE" id="PS50111">
    <property type="entry name" value="CHEMOTAXIS_TRANSDUC_2"/>
    <property type="match status" value="1"/>
</dbReference>
<dbReference type="GO" id="GO:0007165">
    <property type="term" value="P:signal transduction"/>
    <property type="evidence" value="ECO:0007669"/>
    <property type="project" value="UniProtKB-KW"/>
</dbReference>
<reference evidence="11 12" key="1">
    <citation type="submission" date="2016-07" db="EMBL/GenBank/DDBJ databases">
        <title>Comparative genomics of the Campylobacter concisus group.</title>
        <authorList>
            <person name="Miller W.G."/>
            <person name="Yee E."/>
            <person name="Chapman M.H."/>
            <person name="Huynh S."/>
            <person name="Bono J.L."/>
            <person name="On S.L.W."/>
            <person name="StLeger J."/>
            <person name="Foster G."/>
            <person name="Parker C.T."/>
        </authorList>
    </citation>
    <scope>NUCLEOTIDE SEQUENCE [LARGE SCALE GENOMIC DNA]</scope>
    <source>
        <strain evidence="11 12">CCUG 21559</strain>
    </source>
</reference>
<sequence length="688" mass="76109">MFKNMKISTKLTLVSCGLSLLALVLVISIVAYKTLKITNEENSRYMSNAMQSNANAISAFFSNALQSSRVLAETISGSLEAGHKLTPQIIGDIFLHVQKENPDFMSIWFMSDSDEFYNREIDGGNDAFYASNGLFAPWVTNTSGSSKITKRTNEYRNGEYYTTSKNSGKPAILDPYFYKFGEQNLLVTSFTTPVYAHGKFVGTMGIAMKLEKIQNLVNNIKLFKTDSSFLISHTGKLLSHVKLDLIGKKMTDVNPDLQPIMNALSKLEPYEMSAISAVTKKLSKVVYASVDMPNFDKSWGVVLVVDHDEAMEETTNLRNFMISIAVVSIIVLMVIMWIYSKTFGSRIENIGKALANFFDFLNYKTQKADLIKIRANDEIGKMGMLINENIKQIEQNLSEQNAFIADANTLVNSIKDGNFTATLNAQTINPALNRLKSAFIDLQEGLSKAISKDGQEVLKLLESYKRSDFTARLDDNGTMASGINQLGIEISNMLRDNLDKAEILEQKAQILSDSMKELTDGANSQANSLQESAAAVEQMSSSMSAISQKTQDVIRQSEEIKNIITIIRDIADQTNLLALNAAIEAARAGEHGRGFAVVADEVRKLAERTQKSLGEIEANTNVLAQSINEMSESIKEQAEGINMINQSVAQIDNLTRANVSVANRTNEVTAEVDNMAKDIVSEVRKKKF</sequence>
<evidence type="ECO:0000256" key="9">
    <source>
        <dbReference type="SAM" id="Phobius"/>
    </source>
</evidence>
<protein>
    <submittedName>
        <fullName evidence="11">Cache sensor-containing MCP-domain signal transduction protein</fullName>
    </submittedName>
</protein>
<dbReference type="AlphaFoldDB" id="A0A6G5QJC2"/>
<evidence type="ECO:0000256" key="7">
    <source>
        <dbReference type="ARBA" id="ARBA00023224"/>
    </source>
</evidence>
<dbReference type="Gene3D" id="3.30.450.20">
    <property type="entry name" value="PAS domain"/>
    <property type="match status" value="2"/>
</dbReference>
<evidence type="ECO:0000256" key="8">
    <source>
        <dbReference type="PROSITE-ProRule" id="PRU00284"/>
    </source>
</evidence>
<feature type="domain" description="Methyl-accepting transducer" evidence="10">
    <location>
        <begin position="472"/>
        <end position="688"/>
    </location>
</feature>
<keyword evidence="3" id="KW-0145">Chemotaxis</keyword>
<dbReference type="GO" id="GO:0006935">
    <property type="term" value="P:chemotaxis"/>
    <property type="evidence" value="ECO:0007669"/>
    <property type="project" value="UniProtKB-KW"/>
</dbReference>
<name>A0A6G5QJC2_9BACT</name>
<dbReference type="PANTHER" id="PTHR32089:SF112">
    <property type="entry name" value="LYSOZYME-LIKE PROTEIN-RELATED"/>
    <property type="match status" value="1"/>
</dbReference>
<keyword evidence="5 9" id="KW-1133">Transmembrane helix</keyword>
<dbReference type="CDD" id="cd12912">
    <property type="entry name" value="PDC2_MCP_like"/>
    <property type="match status" value="1"/>
</dbReference>
<evidence type="ECO:0000256" key="4">
    <source>
        <dbReference type="ARBA" id="ARBA00022692"/>
    </source>
</evidence>
<evidence type="ECO:0000313" key="12">
    <source>
        <dbReference type="Proteomes" id="UP000503264"/>
    </source>
</evidence>
<gene>
    <name evidence="11" type="ORF">CMUC_1980</name>
</gene>
<dbReference type="Pfam" id="PF02743">
    <property type="entry name" value="dCache_1"/>
    <property type="match status" value="1"/>
</dbReference>
<dbReference type="InterPro" id="IPR033479">
    <property type="entry name" value="dCache_1"/>
</dbReference>
<feature type="transmembrane region" description="Helical" evidence="9">
    <location>
        <begin position="320"/>
        <end position="339"/>
    </location>
</feature>
<evidence type="ECO:0000256" key="3">
    <source>
        <dbReference type="ARBA" id="ARBA00022500"/>
    </source>
</evidence>
<dbReference type="SMART" id="SM00283">
    <property type="entry name" value="MA"/>
    <property type="match status" value="1"/>
</dbReference>
<keyword evidence="12" id="KW-1185">Reference proteome</keyword>
<organism evidence="11 12">
    <name type="scientific">Campylobacter mucosalis CCUG 21559</name>
    <dbReference type="NCBI Taxonomy" id="1032067"/>
    <lineage>
        <taxon>Bacteria</taxon>
        <taxon>Pseudomonadati</taxon>
        <taxon>Campylobacterota</taxon>
        <taxon>Epsilonproteobacteria</taxon>
        <taxon>Campylobacterales</taxon>
        <taxon>Campylobacteraceae</taxon>
        <taxon>Campylobacter</taxon>
    </lineage>
</organism>
<dbReference type="GO" id="GO:0005886">
    <property type="term" value="C:plasma membrane"/>
    <property type="evidence" value="ECO:0007669"/>
    <property type="project" value="UniProtKB-SubCell"/>
</dbReference>
<dbReference type="InterPro" id="IPR004089">
    <property type="entry name" value="MCPsignal_dom"/>
</dbReference>
<dbReference type="SUPFAM" id="SSF58104">
    <property type="entry name" value="Methyl-accepting chemotaxis protein (MCP) signaling domain"/>
    <property type="match status" value="1"/>
</dbReference>
<keyword evidence="6 9" id="KW-0472">Membrane</keyword>
<evidence type="ECO:0000256" key="6">
    <source>
        <dbReference type="ARBA" id="ARBA00023136"/>
    </source>
</evidence>
<dbReference type="Proteomes" id="UP000503264">
    <property type="component" value="Chromosome"/>
</dbReference>
<keyword evidence="7 8" id="KW-0807">Transducer</keyword>
<dbReference type="EMBL" id="CP012542">
    <property type="protein sequence ID" value="QCD45719.1"/>
    <property type="molecule type" value="Genomic_DNA"/>
</dbReference>
<dbReference type="PANTHER" id="PTHR32089">
    <property type="entry name" value="METHYL-ACCEPTING CHEMOTAXIS PROTEIN MCPB"/>
    <property type="match status" value="1"/>
</dbReference>
<evidence type="ECO:0000259" key="10">
    <source>
        <dbReference type="PROSITE" id="PS50111"/>
    </source>
</evidence>
<keyword evidence="2" id="KW-1003">Cell membrane</keyword>
<accession>A0A6G5QJC2</accession>
<comment type="subcellular location">
    <subcellularLocation>
        <location evidence="1">Cell membrane</location>
        <topology evidence="1">Multi-pass membrane protein</topology>
    </subcellularLocation>
</comment>